<feature type="region of interest" description="Disordered" evidence="1">
    <location>
        <begin position="200"/>
        <end position="224"/>
    </location>
</feature>
<sequence length="563" mass="56304">MASDEDLSSIDPSRLTASHPRALIAPGTQGLTLHLDGGVAAMAGGHHGTLVPSLGLQNSHVSSYSAAVGPGAAVTQQPLVLQLQPPPAHTGVGSDGTIPSPSVLMQQMLHLQQQQQQQQRRQQQQQYSGSVVPGGVCSAVQQPQMLLMSSQSQQQPTLLGVTASAQQFQPPAAATVGGSGCSGVRGGAVAAVPSATLPPVATSSAASASGGGLPGGTEEEDDASTRSLLLTALQLTSSLTPQQQGPAAEQLRKLPVFFDPLELLAAGQGGPVEGSSTAAMHHADILQKSIRSLRDAQLAQNLSALAAMPADQLKELLRTQNVDVREVIAKLNAHIDLEKAKLEFGGNYWYGSRKSYNRFVRGCAEAAIRENQVSLRQKQQQIHPAATAVVHLGGARATDVDMADADGDSRAAELYGKTTLSLGQPASAAPHGASDAADANGPAAVALANGCPAPASDVAANGPAAPAPAAATSTTAAAAAVMLLQQQLRAAGFDPATAAALAARAAAASTAGPAAGSAAVQALLSQGTQLLAGAGATAATTAAALAAAAAAGYPLATGAMFPD</sequence>
<evidence type="ECO:0000313" key="2">
    <source>
        <dbReference type="EMBL" id="GLI70503.1"/>
    </source>
</evidence>
<gene>
    <name evidence="2" type="ORF">VaNZ11_015409</name>
</gene>
<dbReference type="EMBL" id="BSDZ01000094">
    <property type="protein sequence ID" value="GLI70503.1"/>
    <property type="molecule type" value="Genomic_DNA"/>
</dbReference>
<reference evidence="2 3" key="1">
    <citation type="journal article" date="2023" name="IScience">
        <title>Expanded male sex-determining region conserved during the evolution of homothallism in the green alga Volvox.</title>
        <authorList>
            <person name="Yamamoto K."/>
            <person name="Matsuzaki R."/>
            <person name="Mahakham W."/>
            <person name="Heman W."/>
            <person name="Sekimoto H."/>
            <person name="Kawachi M."/>
            <person name="Minakuchi Y."/>
            <person name="Toyoda A."/>
            <person name="Nozaki H."/>
        </authorList>
    </citation>
    <scope>NUCLEOTIDE SEQUENCE [LARGE SCALE GENOMIC DNA]</scope>
    <source>
        <strain evidence="2 3">NIES-4468</strain>
    </source>
</reference>
<evidence type="ECO:0000313" key="3">
    <source>
        <dbReference type="Proteomes" id="UP001165090"/>
    </source>
</evidence>
<feature type="non-terminal residue" evidence="2">
    <location>
        <position position="563"/>
    </location>
</feature>
<comment type="caution">
    <text evidence="2">The sequence shown here is derived from an EMBL/GenBank/DDBJ whole genome shotgun (WGS) entry which is preliminary data.</text>
</comment>
<organism evidence="2 3">
    <name type="scientific">Volvox africanus</name>
    <dbReference type="NCBI Taxonomy" id="51714"/>
    <lineage>
        <taxon>Eukaryota</taxon>
        <taxon>Viridiplantae</taxon>
        <taxon>Chlorophyta</taxon>
        <taxon>core chlorophytes</taxon>
        <taxon>Chlorophyceae</taxon>
        <taxon>CS clade</taxon>
        <taxon>Chlamydomonadales</taxon>
        <taxon>Volvocaceae</taxon>
        <taxon>Volvox</taxon>
    </lineage>
</organism>
<name>A0ABQ5SKH8_9CHLO</name>
<dbReference type="Proteomes" id="UP001165090">
    <property type="component" value="Unassembled WGS sequence"/>
</dbReference>
<proteinExistence type="predicted"/>
<evidence type="ECO:0000256" key="1">
    <source>
        <dbReference type="SAM" id="MobiDB-lite"/>
    </source>
</evidence>
<protein>
    <submittedName>
        <fullName evidence="2">Uncharacterized protein</fullName>
    </submittedName>
</protein>
<keyword evidence="3" id="KW-1185">Reference proteome</keyword>
<accession>A0ABQ5SKH8</accession>